<accession>A0A7S2KLP6</accession>
<protein>
    <recommendedName>
        <fullName evidence="5">Copper transport protein</fullName>
    </recommendedName>
</protein>
<evidence type="ECO:0000256" key="6">
    <source>
        <dbReference type="SAM" id="MobiDB-lite"/>
    </source>
</evidence>
<keyword evidence="5" id="KW-0406">Ion transport</keyword>
<dbReference type="CDD" id="cd00371">
    <property type="entry name" value="HMA"/>
    <property type="match status" value="1"/>
</dbReference>
<dbReference type="AlphaFoldDB" id="A0A7S2KLP6"/>
<dbReference type="SUPFAM" id="SSF55008">
    <property type="entry name" value="HMA, heavy metal-associated domain"/>
    <property type="match status" value="1"/>
</dbReference>
<dbReference type="Pfam" id="PF00403">
    <property type="entry name" value="HMA"/>
    <property type="match status" value="1"/>
</dbReference>
<dbReference type="GO" id="GO:0016020">
    <property type="term" value="C:membrane"/>
    <property type="evidence" value="ECO:0007669"/>
    <property type="project" value="UniProtKB-SubCell"/>
</dbReference>
<dbReference type="InterPro" id="IPR036163">
    <property type="entry name" value="HMA_dom_sf"/>
</dbReference>
<comment type="similarity">
    <text evidence="5">Belongs to the copper transporter (Ctr) (TC 1.A.56) family. SLC31A subfamily.</text>
</comment>
<feature type="transmembrane region" description="Helical" evidence="5">
    <location>
        <begin position="243"/>
        <end position="262"/>
    </location>
</feature>
<evidence type="ECO:0000256" key="4">
    <source>
        <dbReference type="ARBA" id="ARBA00023136"/>
    </source>
</evidence>
<evidence type="ECO:0000313" key="8">
    <source>
        <dbReference type="EMBL" id="CAD9580693.1"/>
    </source>
</evidence>
<dbReference type="PANTHER" id="PTHR12483">
    <property type="entry name" value="SOLUTE CARRIER FAMILY 31 COPPER TRANSPORTERS"/>
    <property type="match status" value="1"/>
</dbReference>
<gene>
    <name evidence="8" type="ORF">BRAN1462_LOCUS31225</name>
</gene>
<feature type="region of interest" description="Disordered" evidence="6">
    <location>
        <begin position="1"/>
        <end position="23"/>
    </location>
</feature>
<evidence type="ECO:0000256" key="2">
    <source>
        <dbReference type="ARBA" id="ARBA00022723"/>
    </source>
</evidence>
<dbReference type="Gene3D" id="3.30.70.100">
    <property type="match status" value="1"/>
</dbReference>
<keyword evidence="5" id="KW-0186">Copper</keyword>
<keyword evidence="3 5" id="KW-1133">Transmembrane helix</keyword>
<dbReference type="EMBL" id="HBGW01049062">
    <property type="protein sequence ID" value="CAD9580693.1"/>
    <property type="molecule type" value="Transcribed_RNA"/>
</dbReference>
<keyword evidence="1 5" id="KW-0812">Transmembrane</keyword>
<dbReference type="Pfam" id="PF04145">
    <property type="entry name" value="Ctr"/>
    <property type="match status" value="1"/>
</dbReference>
<proteinExistence type="inferred from homology"/>
<dbReference type="PROSITE" id="PS50846">
    <property type="entry name" value="HMA_2"/>
    <property type="match status" value="1"/>
</dbReference>
<feature type="transmembrane region" description="Helical" evidence="5">
    <location>
        <begin position="268"/>
        <end position="286"/>
    </location>
</feature>
<name>A0A7S2KLP6_9DINO</name>
<evidence type="ECO:0000256" key="1">
    <source>
        <dbReference type="ARBA" id="ARBA00022692"/>
    </source>
</evidence>
<comment type="subcellular location">
    <subcellularLocation>
        <location evidence="5">Membrane</location>
        <topology evidence="5">Multi-pass membrane protein</topology>
    </subcellularLocation>
</comment>
<dbReference type="GO" id="GO:0005375">
    <property type="term" value="F:copper ion transmembrane transporter activity"/>
    <property type="evidence" value="ECO:0007669"/>
    <property type="project" value="UniProtKB-UniRule"/>
</dbReference>
<keyword evidence="5" id="KW-0187">Copper transport</keyword>
<dbReference type="InterPro" id="IPR007274">
    <property type="entry name" value="Cop_transporter"/>
</dbReference>
<reference evidence="8" key="1">
    <citation type="submission" date="2021-01" db="EMBL/GenBank/DDBJ databases">
        <authorList>
            <person name="Corre E."/>
            <person name="Pelletier E."/>
            <person name="Niang G."/>
            <person name="Scheremetjew M."/>
            <person name="Finn R."/>
            <person name="Kale V."/>
            <person name="Holt S."/>
            <person name="Cochrane G."/>
            <person name="Meng A."/>
            <person name="Brown T."/>
            <person name="Cohen L."/>
        </authorList>
    </citation>
    <scope>NUCLEOTIDE SEQUENCE</scope>
    <source>
        <strain evidence="8">RCC3387</strain>
    </source>
</reference>
<sequence>MMLLPEDALVPDGGRYPGSQQGARTFGDFWRDARAHIEALASSGPGGPDGRPEGELVPSVACGTGALLEVSADVCPAGEMRCWMRCQTIDFDQKQCESMWRQNPGSDRYGQFRPQCVSKGTGLLKDPEEMCDDCIPVCGLDADSTGPIPSPGKQEGEQAFCLSNGGGTTMYMSGFKWTSSATEETCVAFLFPSLVINQRWKLAAACVGAIAIAASLELANAAKRAVTKPARSKRFPLAARGMGLALQALMLTLAYVAMLFVMTYSLELFFSVIIGLVLGPMLFGSLSTGPKGAGGANGVAGGEAHAGAGAPCCRMAAGQSPGDGANEYEIGVSRPQEVALQVRGMTCESCETTVRSALETVRGVVSAKVSCRDGSATVLYLSPATPEELVEAISEVGFTAACEGSAQTSSGNLNRSIV</sequence>
<keyword evidence="5" id="KW-0813">Transport</keyword>
<evidence type="ECO:0000256" key="3">
    <source>
        <dbReference type="ARBA" id="ARBA00022989"/>
    </source>
</evidence>
<organism evidence="8">
    <name type="scientific">Zooxanthella nutricula</name>
    <dbReference type="NCBI Taxonomy" id="1333877"/>
    <lineage>
        <taxon>Eukaryota</taxon>
        <taxon>Sar</taxon>
        <taxon>Alveolata</taxon>
        <taxon>Dinophyceae</taxon>
        <taxon>Peridiniales</taxon>
        <taxon>Peridiniales incertae sedis</taxon>
        <taxon>Zooxanthella</taxon>
    </lineage>
</organism>
<keyword evidence="4 5" id="KW-0472">Membrane</keyword>
<keyword evidence="2" id="KW-0479">Metal-binding</keyword>
<evidence type="ECO:0000256" key="5">
    <source>
        <dbReference type="RuleBase" id="RU367022"/>
    </source>
</evidence>
<dbReference type="FunFam" id="3.30.70.100:FF:000001">
    <property type="entry name" value="ATPase copper transporting beta"/>
    <property type="match status" value="1"/>
</dbReference>
<dbReference type="GO" id="GO:0046872">
    <property type="term" value="F:metal ion binding"/>
    <property type="evidence" value="ECO:0007669"/>
    <property type="project" value="UniProtKB-KW"/>
</dbReference>
<evidence type="ECO:0000259" key="7">
    <source>
        <dbReference type="PROSITE" id="PS50846"/>
    </source>
</evidence>
<feature type="transmembrane region" description="Helical" evidence="5">
    <location>
        <begin position="202"/>
        <end position="222"/>
    </location>
</feature>
<feature type="domain" description="HMA" evidence="7">
    <location>
        <begin position="336"/>
        <end position="401"/>
    </location>
</feature>
<dbReference type="InterPro" id="IPR006121">
    <property type="entry name" value="HMA_dom"/>
</dbReference>